<reference evidence="1 2" key="1">
    <citation type="submission" date="2021-06" db="EMBL/GenBank/DDBJ databases">
        <title>Caerostris extrusa draft genome.</title>
        <authorList>
            <person name="Kono N."/>
            <person name="Arakawa K."/>
        </authorList>
    </citation>
    <scope>NUCLEOTIDE SEQUENCE [LARGE SCALE GENOMIC DNA]</scope>
</reference>
<keyword evidence="2" id="KW-1185">Reference proteome</keyword>
<evidence type="ECO:0000313" key="2">
    <source>
        <dbReference type="Proteomes" id="UP001054945"/>
    </source>
</evidence>
<sequence length="125" mass="14430">MIQHSAKIHGSLHYPSNDHPNKPRIIFASSECKRKRKIIAKGYLQALWTGTLGKKTNNADYNKSHSAWVDGPFGWKRRLEYEHHVRITGPSLRFLDPRLRLVGSYSGDVFNLLRFGGRQVLRLFT</sequence>
<name>A0AAV4NG06_CAEEX</name>
<evidence type="ECO:0000313" key="1">
    <source>
        <dbReference type="EMBL" id="GIX83250.1"/>
    </source>
</evidence>
<proteinExistence type="predicted"/>
<protein>
    <submittedName>
        <fullName evidence="1">Uncharacterized protein</fullName>
    </submittedName>
</protein>
<dbReference type="AlphaFoldDB" id="A0AAV4NG06"/>
<accession>A0AAV4NG06</accession>
<dbReference type="EMBL" id="BPLR01020851">
    <property type="protein sequence ID" value="GIX83250.1"/>
    <property type="molecule type" value="Genomic_DNA"/>
</dbReference>
<comment type="caution">
    <text evidence="1">The sequence shown here is derived from an EMBL/GenBank/DDBJ whole genome shotgun (WGS) entry which is preliminary data.</text>
</comment>
<dbReference type="Proteomes" id="UP001054945">
    <property type="component" value="Unassembled WGS sequence"/>
</dbReference>
<gene>
    <name evidence="1" type="ORF">CEXT_437631</name>
</gene>
<organism evidence="1 2">
    <name type="scientific">Caerostris extrusa</name>
    <name type="common">Bark spider</name>
    <name type="synonym">Caerostris bankana</name>
    <dbReference type="NCBI Taxonomy" id="172846"/>
    <lineage>
        <taxon>Eukaryota</taxon>
        <taxon>Metazoa</taxon>
        <taxon>Ecdysozoa</taxon>
        <taxon>Arthropoda</taxon>
        <taxon>Chelicerata</taxon>
        <taxon>Arachnida</taxon>
        <taxon>Araneae</taxon>
        <taxon>Araneomorphae</taxon>
        <taxon>Entelegynae</taxon>
        <taxon>Araneoidea</taxon>
        <taxon>Araneidae</taxon>
        <taxon>Caerostris</taxon>
    </lineage>
</organism>